<sequence length="222" mass="24202">MAGMLGVQILLCLVSFAGVGSYWWYFAMEKRRRSLGFPSRHMPKYLKVFLTVSVVGVWFVMPFLPQPVLGDTSGVLVAPDLALAAKGRQFQAALGLPLALCGVCSYVVLMQRNAKATACDYASPAQLITNGAYGYVRHPVIVARFIGTSGIVLVTGATYTAILLPFLAMTLFATAYIEEKAVLEPSFGDIYERYRQDVPAFLAKPVVIVMLVIFTGLTFLSI</sequence>
<feature type="transmembrane region" description="Helical" evidence="5">
    <location>
        <begin position="151"/>
        <end position="177"/>
    </location>
</feature>
<dbReference type="PATRIC" id="fig|879567.3.peg.1280"/>
<dbReference type="EMBL" id="FO203427">
    <property type="protein sequence ID" value="CCH48474.1"/>
    <property type="molecule type" value="Genomic_DNA"/>
</dbReference>
<evidence type="ECO:0000256" key="5">
    <source>
        <dbReference type="SAM" id="Phobius"/>
    </source>
</evidence>
<dbReference type="InterPro" id="IPR052527">
    <property type="entry name" value="Metal_cation-efflux_comp"/>
</dbReference>
<dbReference type="PANTHER" id="PTHR43847:SF1">
    <property type="entry name" value="BLL3993 PROTEIN"/>
    <property type="match status" value="1"/>
</dbReference>
<dbReference type="BioCyc" id="DPIE1322246:BN4_RS17065-MONOMER"/>
<keyword evidence="4 5" id="KW-0472">Membrane</keyword>
<reference evidence="6 7" key="1">
    <citation type="journal article" date="2013" name="PLoS ONE">
        <title>The first genomic and proteomic characterization of a deep-sea sulfate reducer: insights into the piezophilic lifestyle of Desulfovibrio piezophilus.</title>
        <authorList>
            <person name="Pradel N."/>
            <person name="Ji B."/>
            <person name="Gimenez G."/>
            <person name="Talla E."/>
            <person name="Lenoble P."/>
            <person name="Garel M."/>
            <person name="Tamburini C."/>
            <person name="Fourquet P."/>
            <person name="Lebrun R."/>
            <person name="Bertin P."/>
            <person name="Denis Y."/>
            <person name="Pophillat M."/>
            <person name="Barbe V."/>
            <person name="Ollivier B."/>
            <person name="Dolla A."/>
        </authorList>
    </citation>
    <scope>NUCLEOTIDE SEQUENCE [LARGE SCALE GENOMIC DNA]</scope>
    <source>
        <strain evidence="7">DSM 10523 / SB164P1</strain>
    </source>
</reference>
<feature type="transmembrane region" description="Helical" evidence="5">
    <location>
        <begin position="45"/>
        <end position="64"/>
    </location>
</feature>
<gene>
    <name evidence="6" type="ordered locus">BN4_11237</name>
</gene>
<evidence type="ECO:0008006" key="8">
    <source>
        <dbReference type="Google" id="ProtNLM"/>
    </source>
</evidence>
<feature type="transmembrane region" description="Helical" evidence="5">
    <location>
        <begin position="6"/>
        <end position="25"/>
    </location>
</feature>
<dbReference type="InterPro" id="IPR007318">
    <property type="entry name" value="Phopholipid_MeTrfase"/>
</dbReference>
<dbReference type="STRING" id="1322246.BN4_11237"/>
<proteinExistence type="predicted"/>
<dbReference type="KEGG" id="dpi:BN4_11237"/>
<comment type="subcellular location">
    <subcellularLocation>
        <location evidence="1">Endomembrane system</location>
        <topology evidence="1">Multi-pass membrane protein</topology>
    </subcellularLocation>
</comment>
<dbReference type="Pfam" id="PF04191">
    <property type="entry name" value="PEMT"/>
    <property type="match status" value="1"/>
</dbReference>
<dbReference type="OrthoDB" id="5417332at2"/>
<keyword evidence="3 5" id="KW-1133">Transmembrane helix</keyword>
<dbReference type="PANTHER" id="PTHR43847">
    <property type="entry name" value="BLL3993 PROTEIN"/>
    <property type="match status" value="1"/>
</dbReference>
<keyword evidence="2 5" id="KW-0812">Transmembrane</keyword>
<organism evidence="6 7">
    <name type="scientific">Pseudodesulfovibrio piezophilus (strain DSM 21447 / JCM 15486 / C1TLV30)</name>
    <name type="common">Desulfovibrio piezophilus</name>
    <dbReference type="NCBI Taxonomy" id="1322246"/>
    <lineage>
        <taxon>Bacteria</taxon>
        <taxon>Pseudomonadati</taxon>
        <taxon>Thermodesulfobacteriota</taxon>
        <taxon>Desulfovibrionia</taxon>
        <taxon>Desulfovibrionales</taxon>
        <taxon>Desulfovibrionaceae</taxon>
    </lineage>
</organism>
<evidence type="ECO:0000256" key="3">
    <source>
        <dbReference type="ARBA" id="ARBA00022989"/>
    </source>
</evidence>
<evidence type="ECO:0000256" key="1">
    <source>
        <dbReference type="ARBA" id="ARBA00004127"/>
    </source>
</evidence>
<name>M1WPN3_PSEP2</name>
<evidence type="ECO:0000256" key="2">
    <source>
        <dbReference type="ARBA" id="ARBA00022692"/>
    </source>
</evidence>
<dbReference type="AlphaFoldDB" id="M1WPN3"/>
<dbReference type="Gene3D" id="1.20.120.1630">
    <property type="match status" value="1"/>
</dbReference>
<evidence type="ECO:0000313" key="6">
    <source>
        <dbReference type="EMBL" id="CCH48474.1"/>
    </source>
</evidence>
<accession>M1WPN3</accession>
<reference evidence="7" key="2">
    <citation type="journal article" date="2013" name="Stand. Genomic Sci.">
        <title>Complete genome sequence of Desulfocapsa sulfexigens, a marine deltaproteobacterium specialized in disproportionating inorganic sulfur compounds.</title>
        <authorList>
            <person name="Finster K.W."/>
            <person name="Kjeldsen K.U."/>
            <person name="Kube M."/>
            <person name="Reinhardt R."/>
            <person name="Mussmann M."/>
            <person name="Amann R."/>
            <person name="Schreiber L."/>
        </authorList>
    </citation>
    <scope>NUCLEOTIDE SEQUENCE [LARGE SCALE GENOMIC DNA]</scope>
    <source>
        <strain evidence="7">DSM 10523 / SB164P1</strain>
    </source>
</reference>
<dbReference type="Proteomes" id="UP000011724">
    <property type="component" value="Chromosome"/>
</dbReference>
<feature type="transmembrane region" description="Helical" evidence="5">
    <location>
        <begin position="90"/>
        <end position="109"/>
    </location>
</feature>
<dbReference type="GO" id="GO:0012505">
    <property type="term" value="C:endomembrane system"/>
    <property type="evidence" value="ECO:0007669"/>
    <property type="project" value="UniProtKB-SubCell"/>
</dbReference>
<evidence type="ECO:0000313" key="7">
    <source>
        <dbReference type="Proteomes" id="UP000011724"/>
    </source>
</evidence>
<keyword evidence="7" id="KW-1185">Reference proteome</keyword>
<feature type="transmembrane region" description="Helical" evidence="5">
    <location>
        <begin position="201"/>
        <end position="220"/>
    </location>
</feature>
<evidence type="ECO:0000256" key="4">
    <source>
        <dbReference type="ARBA" id="ARBA00023136"/>
    </source>
</evidence>
<dbReference type="HOGENOM" id="CLU_1244412_0_0_7"/>
<protein>
    <recommendedName>
        <fullName evidence="8">Isoprenylcysteine carboxyl methyltransferase</fullName>
    </recommendedName>
</protein>